<feature type="compositionally biased region" description="Polar residues" evidence="8">
    <location>
        <begin position="108"/>
        <end position="143"/>
    </location>
</feature>
<protein>
    <submittedName>
        <fullName evidence="10">Uncharacterized protein</fullName>
    </submittedName>
</protein>
<dbReference type="AlphaFoldDB" id="F4P9Z2"/>
<dbReference type="GeneID" id="18244222"/>
<feature type="region of interest" description="Disordered" evidence="8">
    <location>
        <begin position="26"/>
        <end position="61"/>
    </location>
</feature>
<feature type="signal peptide" evidence="9">
    <location>
        <begin position="1"/>
        <end position="18"/>
    </location>
</feature>
<evidence type="ECO:0000256" key="7">
    <source>
        <dbReference type="ARBA" id="ARBA00023242"/>
    </source>
</evidence>
<evidence type="ECO:0000256" key="4">
    <source>
        <dbReference type="ARBA" id="ARBA00022771"/>
    </source>
</evidence>
<keyword evidence="4" id="KW-0863">Zinc-finger</keyword>
<name>F4P9Z2_BATDJ</name>
<keyword evidence="3" id="KW-0677">Repeat</keyword>
<proteinExistence type="predicted"/>
<evidence type="ECO:0000256" key="2">
    <source>
        <dbReference type="ARBA" id="ARBA00022723"/>
    </source>
</evidence>
<organism evidence="10 11">
    <name type="scientific">Batrachochytrium dendrobatidis (strain JAM81 / FGSC 10211)</name>
    <name type="common">Frog chytrid fungus</name>
    <dbReference type="NCBI Taxonomy" id="684364"/>
    <lineage>
        <taxon>Eukaryota</taxon>
        <taxon>Fungi</taxon>
        <taxon>Fungi incertae sedis</taxon>
        <taxon>Chytridiomycota</taxon>
        <taxon>Chytridiomycota incertae sedis</taxon>
        <taxon>Chytridiomycetes</taxon>
        <taxon>Rhizophydiales</taxon>
        <taxon>Rhizophydiales incertae sedis</taxon>
        <taxon>Batrachochytrium</taxon>
    </lineage>
</organism>
<reference evidence="10 11" key="1">
    <citation type="submission" date="2009-12" db="EMBL/GenBank/DDBJ databases">
        <title>The draft genome of Batrachochytrium dendrobatidis.</title>
        <authorList>
            <consortium name="US DOE Joint Genome Institute (JGI-PGF)"/>
            <person name="Kuo A."/>
            <person name="Salamov A."/>
            <person name="Schmutz J."/>
            <person name="Lucas S."/>
            <person name="Pitluck S."/>
            <person name="Rosenblum E."/>
            <person name="Stajich J."/>
            <person name="Eisen M."/>
            <person name="Grigoriev I.V."/>
        </authorList>
    </citation>
    <scope>NUCLEOTIDE SEQUENCE [LARGE SCALE GENOMIC DNA]</scope>
    <source>
        <strain evidence="11">JAM81 / FGSC 10211</strain>
    </source>
</reference>
<dbReference type="InterPro" id="IPR051574">
    <property type="entry name" value="ZnF_E-box_Homeobox"/>
</dbReference>
<keyword evidence="2" id="KW-0479">Metal-binding</keyword>
<dbReference type="Proteomes" id="UP000007241">
    <property type="component" value="Unassembled WGS sequence"/>
</dbReference>
<evidence type="ECO:0000313" key="10">
    <source>
        <dbReference type="EMBL" id="EGF77913.1"/>
    </source>
</evidence>
<dbReference type="RefSeq" id="XP_006681504.1">
    <property type="nucleotide sequence ID" value="XM_006681441.1"/>
</dbReference>
<dbReference type="GO" id="GO:0006355">
    <property type="term" value="P:regulation of DNA-templated transcription"/>
    <property type="evidence" value="ECO:0007669"/>
    <property type="project" value="UniProtKB-ARBA"/>
</dbReference>
<feature type="compositionally biased region" description="Polar residues" evidence="8">
    <location>
        <begin position="40"/>
        <end position="54"/>
    </location>
</feature>
<dbReference type="PANTHER" id="PTHR24391:SF18">
    <property type="entry name" value="EG:115C2.6 PROTEIN"/>
    <property type="match status" value="1"/>
</dbReference>
<evidence type="ECO:0000256" key="6">
    <source>
        <dbReference type="ARBA" id="ARBA00023125"/>
    </source>
</evidence>
<dbReference type="GO" id="GO:0005634">
    <property type="term" value="C:nucleus"/>
    <property type="evidence" value="ECO:0007669"/>
    <property type="project" value="UniProtKB-SubCell"/>
</dbReference>
<feature type="chain" id="PRO_5003319904" evidence="9">
    <location>
        <begin position="19"/>
        <end position="314"/>
    </location>
</feature>
<dbReference type="HOGENOM" id="CLU_056025_0_1_1"/>
<dbReference type="InParanoid" id="F4P9Z2"/>
<evidence type="ECO:0000256" key="3">
    <source>
        <dbReference type="ARBA" id="ARBA00022737"/>
    </source>
</evidence>
<evidence type="ECO:0000256" key="1">
    <source>
        <dbReference type="ARBA" id="ARBA00004123"/>
    </source>
</evidence>
<keyword evidence="7" id="KW-0539">Nucleus</keyword>
<feature type="region of interest" description="Disordered" evidence="8">
    <location>
        <begin position="108"/>
        <end position="220"/>
    </location>
</feature>
<dbReference type="EMBL" id="GL882890">
    <property type="protein sequence ID" value="EGF77913.1"/>
    <property type="molecule type" value="Genomic_DNA"/>
</dbReference>
<dbReference type="PANTHER" id="PTHR24391">
    <property type="entry name" value="HISTONE H4 TRANSCRIPTION FACTOR-RELATED"/>
    <property type="match status" value="1"/>
</dbReference>
<keyword evidence="6" id="KW-0238">DNA-binding</keyword>
<gene>
    <name evidence="10" type="ORF">BATDEDRAFT_91314</name>
</gene>
<dbReference type="GO" id="GO:0003677">
    <property type="term" value="F:DNA binding"/>
    <property type="evidence" value="ECO:0007669"/>
    <property type="project" value="UniProtKB-KW"/>
</dbReference>
<accession>F4P9Z2</accession>
<keyword evidence="9" id="KW-0732">Signal</keyword>
<feature type="compositionally biased region" description="Polar residues" evidence="8">
    <location>
        <begin position="186"/>
        <end position="213"/>
    </location>
</feature>
<sequence>MKLVDILFVLSAAVTVNAVLVPFKKDGSLQSSGTSSQVSDPTNEPNPGTSNEYQQEPMDLSFSGRTRQRTVIVAGPNTYSQGQRQTVIVAGPNTSSQGQRQTVIVAGPSTSSQVQQSANEPSSGIPDQNQQHPTGQSGSSTSEEYWKRLSDIIDSSTSKRSRKRPINESSPSSSKRIRQQPIDQPGPSTSSQVHEQPMSQDESANTSSNQMTGLNERDQKVLDRIKERLAESKEIRRKKRQEYNDHTDLVLNQQLALARGEDISESKYDPKDEIRLKQECRKASIRVHGITQELKRFMTKHGLEFEEPSSDSDQ</sequence>
<comment type="subcellular location">
    <subcellularLocation>
        <location evidence="1">Nucleus</location>
    </subcellularLocation>
</comment>
<feature type="compositionally biased region" description="Low complexity" evidence="8">
    <location>
        <begin position="28"/>
        <end position="39"/>
    </location>
</feature>
<evidence type="ECO:0000256" key="9">
    <source>
        <dbReference type="SAM" id="SignalP"/>
    </source>
</evidence>
<keyword evidence="5" id="KW-0862">Zinc</keyword>
<dbReference type="GO" id="GO:0008270">
    <property type="term" value="F:zinc ion binding"/>
    <property type="evidence" value="ECO:0007669"/>
    <property type="project" value="UniProtKB-KW"/>
</dbReference>
<evidence type="ECO:0000313" key="11">
    <source>
        <dbReference type="Proteomes" id="UP000007241"/>
    </source>
</evidence>
<evidence type="ECO:0000256" key="5">
    <source>
        <dbReference type="ARBA" id="ARBA00022833"/>
    </source>
</evidence>
<keyword evidence="11" id="KW-1185">Reference proteome</keyword>
<evidence type="ECO:0000256" key="8">
    <source>
        <dbReference type="SAM" id="MobiDB-lite"/>
    </source>
</evidence>